<dbReference type="InterPro" id="IPR050951">
    <property type="entry name" value="Retrovirus_Pol_polyprotein"/>
</dbReference>
<dbReference type="STRING" id="6832.A0A553PTL6"/>
<gene>
    <name evidence="3" type="ORF">TCAL_15520</name>
</gene>
<dbReference type="PANTHER" id="PTHR37984:SF7">
    <property type="entry name" value="INTEGRASE CATALYTIC DOMAIN-CONTAINING PROTEIN"/>
    <property type="match status" value="1"/>
</dbReference>
<dbReference type="EC" id="2.7.7.49" evidence="1"/>
<dbReference type="InterPro" id="IPR041588">
    <property type="entry name" value="Integrase_H2C2"/>
</dbReference>
<dbReference type="Gene3D" id="1.10.340.70">
    <property type="match status" value="1"/>
</dbReference>
<feature type="domain" description="Integrase zinc-binding" evidence="2">
    <location>
        <begin position="218"/>
        <end position="272"/>
    </location>
</feature>
<keyword evidence="4" id="KW-1185">Reference proteome</keyword>
<dbReference type="Proteomes" id="UP000318571">
    <property type="component" value="Chromosome 12"/>
</dbReference>
<organism evidence="3 4">
    <name type="scientific">Tigriopus californicus</name>
    <name type="common">Marine copepod</name>
    <dbReference type="NCBI Taxonomy" id="6832"/>
    <lineage>
        <taxon>Eukaryota</taxon>
        <taxon>Metazoa</taxon>
        <taxon>Ecdysozoa</taxon>
        <taxon>Arthropoda</taxon>
        <taxon>Crustacea</taxon>
        <taxon>Multicrustacea</taxon>
        <taxon>Hexanauplia</taxon>
        <taxon>Copepoda</taxon>
        <taxon>Harpacticoida</taxon>
        <taxon>Harpacticidae</taxon>
        <taxon>Tigriopus</taxon>
    </lineage>
</organism>
<evidence type="ECO:0000259" key="2">
    <source>
        <dbReference type="Pfam" id="PF17921"/>
    </source>
</evidence>
<evidence type="ECO:0000256" key="1">
    <source>
        <dbReference type="ARBA" id="ARBA00012493"/>
    </source>
</evidence>
<protein>
    <recommendedName>
        <fullName evidence="1">RNA-directed DNA polymerase</fullName>
        <ecNumber evidence="1">2.7.7.49</ecNumber>
    </recommendedName>
</protein>
<dbReference type="EMBL" id="VCGU01000001">
    <property type="protein sequence ID" value="TRY81017.1"/>
    <property type="molecule type" value="Genomic_DNA"/>
</dbReference>
<dbReference type="SUPFAM" id="SSF56672">
    <property type="entry name" value="DNA/RNA polymerases"/>
    <property type="match status" value="1"/>
</dbReference>
<evidence type="ECO:0000313" key="4">
    <source>
        <dbReference type="Proteomes" id="UP000318571"/>
    </source>
</evidence>
<feature type="non-terminal residue" evidence="3">
    <location>
        <position position="452"/>
    </location>
</feature>
<name>A0A553PTL6_TIGCA</name>
<proteinExistence type="predicted"/>
<dbReference type="PANTHER" id="PTHR37984">
    <property type="entry name" value="PROTEIN CBG26694"/>
    <property type="match status" value="1"/>
</dbReference>
<sequence>MDAVQGYFQIALTDAASKLTTFLLPWGKLRYLHGPMGLCSTNDIWCLLSDYVISGFPWAKKIVVDILVWASTLEELYDRIKRILFKPLLGVLKTRLPDISNTRLVKYQEIFSSYSFTVDWNAGKDHLIADALSRAPLFPADSTENELHLPLDCDIVSYRTTSDPAITFLFSQAKLDYDYQALSPSHAARVYRNIWDELSLIDDGNEGYLLTWGDRIVIPHPARNKILARLHFSYQGLTKTSLAAKSSYYWPGINNDLKTLIASCTACQKYQASQSSEPLQSYTLDQTFPTQLMAAELFDLTGINFLAIVDTYSGFLIQSLRLRMLRCFFLNVKNPTPTFPLRCTNFGASLALIALVQISFFGRQPRGLLPTLVPQDVPLDPTLLQNRNLAKIKKNQQTDESARILTPLLPGTAVLVQHPVSKIWGQTSIVLHPLDNGRCYESECSISGKRFR</sequence>
<accession>A0A553PTL6</accession>
<dbReference type="GO" id="GO:0003964">
    <property type="term" value="F:RNA-directed DNA polymerase activity"/>
    <property type="evidence" value="ECO:0007669"/>
    <property type="project" value="UniProtKB-EC"/>
</dbReference>
<dbReference type="AlphaFoldDB" id="A0A553PTL6"/>
<dbReference type="Pfam" id="PF17921">
    <property type="entry name" value="Integrase_H2C2"/>
    <property type="match status" value="1"/>
</dbReference>
<dbReference type="InterPro" id="IPR043502">
    <property type="entry name" value="DNA/RNA_pol_sf"/>
</dbReference>
<dbReference type="OMA" id="QWTESHE"/>
<comment type="caution">
    <text evidence="3">The sequence shown here is derived from an EMBL/GenBank/DDBJ whole genome shotgun (WGS) entry which is preliminary data.</text>
</comment>
<evidence type="ECO:0000313" key="3">
    <source>
        <dbReference type="EMBL" id="TRY81017.1"/>
    </source>
</evidence>
<reference evidence="3 4" key="1">
    <citation type="journal article" date="2018" name="Nat. Ecol. Evol.">
        <title>Genomic signatures of mitonuclear coevolution across populations of Tigriopus californicus.</title>
        <authorList>
            <person name="Barreto F.S."/>
            <person name="Watson E.T."/>
            <person name="Lima T.G."/>
            <person name="Willett C.S."/>
            <person name="Edmands S."/>
            <person name="Li W."/>
            <person name="Burton R.S."/>
        </authorList>
    </citation>
    <scope>NUCLEOTIDE SEQUENCE [LARGE SCALE GENOMIC DNA]</scope>
    <source>
        <strain evidence="3 4">San Diego</strain>
    </source>
</reference>